<protein>
    <submittedName>
        <fullName evidence="4">Capsule biosynthesis GfcC</fullName>
    </submittedName>
</protein>
<evidence type="ECO:0000313" key="5">
    <source>
        <dbReference type="Proteomes" id="UP000219353"/>
    </source>
</evidence>
<evidence type="ECO:0000313" key="4">
    <source>
        <dbReference type="EMBL" id="SNY51810.1"/>
    </source>
</evidence>
<dbReference type="Pfam" id="PF06251">
    <property type="entry name" value="Caps_syn_GfcC_C"/>
    <property type="match status" value="1"/>
</dbReference>
<dbReference type="InterPro" id="IPR046459">
    <property type="entry name" value="Caps_syn_GfcC_N"/>
</dbReference>
<feature type="domain" description="Capsule biosynthesis GfcC-like N-terminal" evidence="3">
    <location>
        <begin position="27"/>
        <end position="147"/>
    </location>
</feature>
<feature type="signal peptide" evidence="1">
    <location>
        <begin position="1"/>
        <end position="26"/>
    </location>
</feature>
<dbReference type="InterPro" id="IPR010425">
    <property type="entry name" value="Caps_synth_GfcC-like_C"/>
</dbReference>
<feature type="chain" id="PRO_5012651011" evidence="1">
    <location>
        <begin position="27"/>
        <end position="252"/>
    </location>
</feature>
<sequence length="252" mass="28371">MIAVCRRYGLISLLALTGLFSVKSGAAEAVVTVQFKGQSYLYQQQPRLADVLGPVALTEDWYWPASALYRVDAAEAETLRDDIIQRLTALKGKWQQDSSYQNTIEQLTFQLKQWQLGQRIDIAIDYDLARLKPAANPQFQPGRYLLTLTDRPQHIVVFGLARAERITHYGNASVPVYAGQLRRLAGSSQNWLYILQPDGAVIKAGIASWNQQHNELMPGAQLFVPFDTHFFGDEFAEINQAVIALARHRVLQ</sequence>
<organism evidence="4 5">
    <name type="scientific">Arsukibacterium tuosuense</name>
    <dbReference type="NCBI Taxonomy" id="1323745"/>
    <lineage>
        <taxon>Bacteria</taxon>
        <taxon>Pseudomonadati</taxon>
        <taxon>Pseudomonadota</taxon>
        <taxon>Gammaproteobacteria</taxon>
        <taxon>Chromatiales</taxon>
        <taxon>Chromatiaceae</taxon>
        <taxon>Arsukibacterium</taxon>
    </lineage>
</organism>
<evidence type="ECO:0000256" key="1">
    <source>
        <dbReference type="SAM" id="SignalP"/>
    </source>
</evidence>
<evidence type="ECO:0000259" key="3">
    <source>
        <dbReference type="Pfam" id="PF20616"/>
    </source>
</evidence>
<accession>A0A285IUT9</accession>
<name>A0A285IUT9_9GAMM</name>
<dbReference type="RefSeq" id="WP_097111217.1">
    <property type="nucleotide sequence ID" value="NZ_OBEB01000003.1"/>
</dbReference>
<gene>
    <name evidence="4" type="ORF">SAMN06297280_1986</name>
</gene>
<proteinExistence type="predicted"/>
<keyword evidence="5" id="KW-1185">Reference proteome</keyword>
<dbReference type="Gene3D" id="3.10.560.10">
    <property type="entry name" value="Outer membrane lipoprotein wza domain like"/>
    <property type="match status" value="1"/>
</dbReference>
<evidence type="ECO:0000259" key="2">
    <source>
        <dbReference type="Pfam" id="PF06251"/>
    </source>
</evidence>
<dbReference type="OrthoDB" id="5592890at2"/>
<keyword evidence="1" id="KW-0732">Signal</keyword>
<dbReference type="AlphaFoldDB" id="A0A285IUT9"/>
<feature type="domain" description="Capsule biosynthesis GfcC-like C-terminal" evidence="2">
    <location>
        <begin position="171"/>
        <end position="250"/>
    </location>
</feature>
<dbReference type="EMBL" id="OBEB01000003">
    <property type="protein sequence ID" value="SNY51810.1"/>
    <property type="molecule type" value="Genomic_DNA"/>
</dbReference>
<dbReference type="Proteomes" id="UP000219353">
    <property type="component" value="Unassembled WGS sequence"/>
</dbReference>
<dbReference type="Pfam" id="PF20616">
    <property type="entry name" value="Caps_syn_GfcC_N"/>
    <property type="match status" value="1"/>
</dbReference>
<reference evidence="5" key="1">
    <citation type="submission" date="2017-09" db="EMBL/GenBank/DDBJ databases">
        <authorList>
            <person name="Varghese N."/>
            <person name="Submissions S."/>
        </authorList>
    </citation>
    <scope>NUCLEOTIDE SEQUENCE [LARGE SCALE GENOMIC DNA]</scope>
    <source>
        <strain evidence="5">CGMCC 1.12461</strain>
    </source>
</reference>